<dbReference type="Pfam" id="PF06470">
    <property type="entry name" value="SMC_hinge"/>
    <property type="match status" value="1"/>
</dbReference>
<dbReference type="EMBL" id="JBDIVE010000006">
    <property type="protein sequence ID" value="MEN3069218.1"/>
    <property type="molecule type" value="Genomic_DNA"/>
</dbReference>
<evidence type="ECO:0000259" key="8">
    <source>
        <dbReference type="Pfam" id="PF06470"/>
    </source>
</evidence>
<evidence type="ECO:0000256" key="6">
    <source>
        <dbReference type="HAMAP-Rule" id="MF_01894"/>
    </source>
</evidence>
<gene>
    <name evidence="6 9" type="primary">smc</name>
    <name evidence="9" type="ORF">ABDB84_12075</name>
</gene>
<sequence>MRLSKLKLAGFKSFVDPTTVLTPGQLVGIVGPNGCGKSNLIDAVRWVLGESRASALRGESMQDVIFSGSTTRKPVSRASVELIFDNADGRAAGQWSQYAEIAVKRVVERSGTSDYFINNVHVRRKDVIDLFLGTGLGPRAYAIIEQGMISRVIEARPEEVRGFLEEAAGITKYKERRRETEGRLADARDNLARLEDLRAELGAQINRLASQAEVARQYRSLNDSLRARQTLLWTWKLREGQAALARADQQIADSGRQLEAGQEQLRQLEAALLGAREQHTRFAESVGQAQGDVYAIAAEVSRIENELRALREQRERLLQRRQQLAAAAEQWRGRAEALAFDQEKWATQREQAETDLIDARGAADGAQALQPDAEARLADARKQLDALRRELALAEQHIQVEHTRAAAAERALQSLAQRSARIAAEQGALSVPAAEALPTAQAALQAAQSEFASLQTRLQAQQVALDAAQQAQRQAQADASQADQQRTALQARLDALQALQSRLRDQGDLAAWLRRCGLEGVDPLWQQLSVEAGWELALEAVLRERLGARGPVSAETEQAALASAAPATSVLLRAGEFAPVIAAGAAPDQARSLRELVHSSAAHIAPLLDQWLAQVFVVDSLEPWLSQQLPAGCVLVSKSGQLLSAGELSLFAPDARTHGVLERQREISALQLSLAQAEALRTTRRAALAESEHALQTAQQALASLRSELGRAQQSQHQAQLELQRAQDADARYQERRAQFEREAAEVLRLQEAEQAQLGRATEALAQHEESREILSHKLGGAEDLLYEAEQGHSLSRQISEQHQRALREAEFALRECSSKLDDIARNTALVGEELRRNEEEQAQLADELGTLDESSLQTSLQTALQLREAREAELARRRQTLDELAASLRQQDEQRLRSEQALEPLREALAAGRLARQGAEMQISQAQERLQEMSADSSAITAEALAEVRETALTREVARLTREIAELGPVNLAALDELASTSQRKEFLDAQNDDLTQAIDTLEDAIRRIDRETREQLMATYNTVSRHFGELFPQLFGGGQAALVLTGDEILDAGIQIVAQPPGKKNTSIQLLSGGEKALTAIALVFAMFQLNPAPFCMLDEVDAPLDDANTERYCEMVKRMSSVTQFVFISHSKITMERAQQLVGVTMQEQGVSRVVEVDMETALKLAETPAAAPNA</sequence>
<evidence type="ECO:0000256" key="5">
    <source>
        <dbReference type="ARBA" id="ARBA00023125"/>
    </source>
</evidence>
<evidence type="ECO:0000313" key="10">
    <source>
        <dbReference type="Proteomes" id="UP001410394"/>
    </source>
</evidence>
<dbReference type="CDD" id="cd03278">
    <property type="entry name" value="ABC_SMC_barmotin"/>
    <property type="match status" value="2"/>
</dbReference>
<keyword evidence="10" id="KW-1185">Reference proteome</keyword>
<dbReference type="InterPro" id="IPR003395">
    <property type="entry name" value="RecF/RecN/SMC_N"/>
</dbReference>
<name>A0ABU9Z0B4_9RHOO</name>
<dbReference type="NCBIfam" id="TIGR02168">
    <property type="entry name" value="SMC_prok_B"/>
    <property type="match status" value="1"/>
</dbReference>
<dbReference type="HAMAP" id="MF_01894">
    <property type="entry name" value="Smc_prok"/>
    <property type="match status" value="1"/>
</dbReference>
<dbReference type="Pfam" id="PF02463">
    <property type="entry name" value="SMC_N"/>
    <property type="match status" value="2"/>
</dbReference>
<protein>
    <recommendedName>
        <fullName evidence="6">Chromosome partition protein Smc</fullName>
    </recommendedName>
</protein>
<dbReference type="Proteomes" id="UP001410394">
    <property type="component" value="Unassembled WGS sequence"/>
</dbReference>
<evidence type="ECO:0000256" key="4">
    <source>
        <dbReference type="ARBA" id="ARBA00023054"/>
    </source>
</evidence>
<keyword evidence="1 6" id="KW-0963">Cytoplasm</keyword>
<evidence type="ECO:0000259" key="7">
    <source>
        <dbReference type="Pfam" id="PF02463"/>
    </source>
</evidence>
<feature type="coiled-coil region" evidence="6">
    <location>
        <begin position="370"/>
        <end position="506"/>
    </location>
</feature>
<comment type="subcellular location">
    <subcellularLocation>
        <location evidence="6">Cytoplasm</location>
    </subcellularLocation>
</comment>
<feature type="coiled-coil region" evidence="6">
    <location>
        <begin position="979"/>
        <end position="1016"/>
    </location>
</feature>
<comment type="caution">
    <text evidence="9">The sequence shown here is derived from an EMBL/GenBank/DDBJ whole genome shotgun (WGS) entry which is preliminary data.</text>
</comment>
<dbReference type="InterPro" id="IPR024704">
    <property type="entry name" value="SMC"/>
</dbReference>
<feature type="domain" description="SMC hinge" evidence="8">
    <location>
        <begin position="521"/>
        <end position="622"/>
    </location>
</feature>
<comment type="subunit">
    <text evidence="6">Homodimer.</text>
</comment>
<feature type="coiled-coil region" evidence="6">
    <location>
        <begin position="251"/>
        <end position="334"/>
    </location>
</feature>
<evidence type="ECO:0000256" key="2">
    <source>
        <dbReference type="ARBA" id="ARBA00022741"/>
    </source>
</evidence>
<dbReference type="SUPFAM" id="SSF52540">
    <property type="entry name" value="P-loop containing nucleoside triphosphate hydrolases"/>
    <property type="match status" value="1"/>
</dbReference>
<dbReference type="RefSeq" id="WP_345919991.1">
    <property type="nucleotide sequence ID" value="NZ_JBDIVE010000006.1"/>
</dbReference>
<keyword evidence="2 6" id="KW-0547">Nucleotide-binding</keyword>
<dbReference type="InterPro" id="IPR010935">
    <property type="entry name" value="SMC_hinge"/>
</dbReference>
<feature type="domain" description="RecF/RecN/SMC N-terminal" evidence="7">
    <location>
        <begin position="3"/>
        <end position="652"/>
    </location>
</feature>
<comment type="function">
    <text evidence="6">Required for chromosome condensation and partitioning.</text>
</comment>
<dbReference type="Gene3D" id="3.40.50.300">
    <property type="entry name" value="P-loop containing nucleotide triphosphate hydrolases"/>
    <property type="match status" value="2"/>
</dbReference>
<dbReference type="SUPFAM" id="SSF57997">
    <property type="entry name" value="Tropomyosin"/>
    <property type="match status" value="1"/>
</dbReference>
<comment type="similarity">
    <text evidence="6">Belongs to the SMC family.</text>
</comment>
<accession>A0ABU9Z0B4</accession>
<feature type="binding site" evidence="6">
    <location>
        <begin position="32"/>
        <end position="39"/>
    </location>
    <ligand>
        <name>ATP</name>
        <dbReference type="ChEBI" id="CHEBI:30616"/>
    </ligand>
</feature>
<dbReference type="InterPro" id="IPR027417">
    <property type="entry name" value="P-loop_NTPase"/>
</dbReference>
<evidence type="ECO:0000313" key="9">
    <source>
        <dbReference type="EMBL" id="MEN3069218.1"/>
    </source>
</evidence>
<organism evidence="9 10">
    <name type="scientific">Uliginosibacterium sediminicola</name>
    <dbReference type="NCBI Taxonomy" id="2024550"/>
    <lineage>
        <taxon>Bacteria</taxon>
        <taxon>Pseudomonadati</taxon>
        <taxon>Pseudomonadota</taxon>
        <taxon>Betaproteobacteria</taxon>
        <taxon>Rhodocyclales</taxon>
        <taxon>Zoogloeaceae</taxon>
        <taxon>Uliginosibacterium</taxon>
    </lineage>
</organism>
<dbReference type="PIRSF" id="PIRSF005719">
    <property type="entry name" value="SMC"/>
    <property type="match status" value="1"/>
</dbReference>
<keyword evidence="3 6" id="KW-0067">ATP-binding</keyword>
<keyword evidence="5 6" id="KW-0238">DNA-binding</keyword>
<feature type="coiled-coil region" evidence="6">
    <location>
        <begin position="917"/>
        <end position="944"/>
    </location>
</feature>
<proteinExistence type="inferred from homology"/>
<evidence type="ECO:0000256" key="3">
    <source>
        <dbReference type="ARBA" id="ARBA00022840"/>
    </source>
</evidence>
<comment type="domain">
    <text evidence="6">Contains large globular domains required for ATP hydrolysis at each terminus and a third globular domain forming a flexible hinge near the middle of the molecule. These domains are separated by coiled-coil structures.</text>
</comment>
<keyword evidence="4 6" id="KW-0175">Coiled coil</keyword>
<feature type="domain" description="RecF/RecN/SMC N-terminal" evidence="7">
    <location>
        <begin position="672"/>
        <end position="1155"/>
    </location>
</feature>
<evidence type="ECO:0000256" key="1">
    <source>
        <dbReference type="ARBA" id="ARBA00022490"/>
    </source>
</evidence>
<feature type="coiled-coil region" evidence="6">
    <location>
        <begin position="170"/>
        <end position="211"/>
    </location>
</feature>
<reference evidence="9 10" key="1">
    <citation type="journal article" date="2018" name="Int. J. Syst. Evol. Microbiol.">
        <title>Uliginosibacterium sediminicola sp. nov., isolated from freshwater sediment.</title>
        <authorList>
            <person name="Hwang W.M."/>
            <person name="Kim S.M."/>
            <person name="Kang K."/>
            <person name="Ahn T.Y."/>
        </authorList>
    </citation>
    <scope>NUCLEOTIDE SEQUENCE [LARGE SCALE GENOMIC DNA]</scope>
    <source>
        <strain evidence="9 10">M1-21</strain>
    </source>
</reference>
<feature type="coiled-coil region" evidence="6">
    <location>
        <begin position="688"/>
        <end position="743"/>
    </location>
</feature>
<dbReference type="PANTHER" id="PTHR43977">
    <property type="entry name" value="STRUCTURAL MAINTENANCE OF CHROMOSOMES PROTEIN 3"/>
    <property type="match status" value="1"/>
</dbReference>
<dbReference type="InterPro" id="IPR011890">
    <property type="entry name" value="SMC_prok"/>
</dbReference>